<dbReference type="Proteomes" id="UP000622797">
    <property type="component" value="Unassembled WGS sequence"/>
</dbReference>
<dbReference type="OrthoDB" id="5231339at2759"/>
<evidence type="ECO:0000256" key="1">
    <source>
        <dbReference type="SAM" id="MobiDB-lite"/>
    </source>
</evidence>
<evidence type="ECO:0000313" key="2">
    <source>
        <dbReference type="EMBL" id="KAF4961463.1"/>
    </source>
</evidence>
<evidence type="ECO:0008006" key="4">
    <source>
        <dbReference type="Google" id="ProtNLM"/>
    </source>
</evidence>
<reference evidence="2" key="1">
    <citation type="journal article" date="2020" name="BMC Genomics">
        <title>Correction to: Identification and distribution of gene clusters required for synthesis of sphingolipid metabolism inhibitors in diverse species of the filamentous fungus Fusarium.</title>
        <authorList>
            <person name="Kim H.S."/>
            <person name="Lohmar J.M."/>
            <person name="Busman M."/>
            <person name="Brown D.W."/>
            <person name="Naumann T.A."/>
            <person name="Divon H.H."/>
            <person name="Lysoe E."/>
            <person name="Uhlig S."/>
            <person name="Proctor R.H."/>
        </authorList>
    </citation>
    <scope>NUCLEOTIDE SEQUENCE</scope>
    <source>
        <strain evidence="2">NRRL 20472</strain>
    </source>
</reference>
<evidence type="ECO:0000313" key="3">
    <source>
        <dbReference type="Proteomes" id="UP000622797"/>
    </source>
</evidence>
<protein>
    <recommendedName>
        <fullName evidence="4">DNA-binding protein</fullName>
    </recommendedName>
</protein>
<sequence>MPPAEKKWDSNAERDLCVAIIMGAQEGDRMRYNWPKVHSSMQALGYPFTKDAISQHFSKSIMRDFKGRHGEPSDSASPAPTPKKTATRKRATSAKGRKKKVASEEEDDDVDETTVESPAPKKMKRKKEEDNEDVKTDQDDAPERKHERSAAASDAEVQFENWLESGKAAEE</sequence>
<feature type="compositionally biased region" description="Basic residues" evidence="1">
    <location>
        <begin position="85"/>
        <end position="100"/>
    </location>
</feature>
<feature type="compositionally biased region" description="Basic and acidic residues" evidence="1">
    <location>
        <begin position="126"/>
        <end position="149"/>
    </location>
</feature>
<organism evidence="2 3">
    <name type="scientific">Fusarium sarcochroum</name>
    <dbReference type="NCBI Taxonomy" id="1208366"/>
    <lineage>
        <taxon>Eukaryota</taxon>
        <taxon>Fungi</taxon>
        <taxon>Dikarya</taxon>
        <taxon>Ascomycota</taxon>
        <taxon>Pezizomycotina</taxon>
        <taxon>Sordariomycetes</taxon>
        <taxon>Hypocreomycetidae</taxon>
        <taxon>Hypocreales</taxon>
        <taxon>Nectriaceae</taxon>
        <taxon>Fusarium</taxon>
        <taxon>Fusarium lateritium species complex</taxon>
    </lineage>
</organism>
<feature type="compositionally biased region" description="Basic and acidic residues" evidence="1">
    <location>
        <begin position="61"/>
        <end position="72"/>
    </location>
</feature>
<keyword evidence="3" id="KW-1185">Reference proteome</keyword>
<feature type="region of interest" description="Disordered" evidence="1">
    <location>
        <begin position="59"/>
        <end position="171"/>
    </location>
</feature>
<dbReference type="AlphaFoldDB" id="A0A8H4TP57"/>
<reference evidence="2" key="2">
    <citation type="submission" date="2020-05" db="EMBL/GenBank/DDBJ databases">
        <authorList>
            <person name="Kim H.-S."/>
            <person name="Proctor R.H."/>
            <person name="Brown D.W."/>
        </authorList>
    </citation>
    <scope>NUCLEOTIDE SEQUENCE</scope>
    <source>
        <strain evidence="2">NRRL 20472</strain>
    </source>
</reference>
<name>A0A8H4TP57_9HYPO</name>
<comment type="caution">
    <text evidence="2">The sequence shown here is derived from an EMBL/GenBank/DDBJ whole genome shotgun (WGS) entry which is preliminary data.</text>
</comment>
<feature type="compositionally biased region" description="Low complexity" evidence="1">
    <location>
        <begin position="75"/>
        <end position="84"/>
    </location>
</feature>
<accession>A0A8H4TP57</accession>
<dbReference type="EMBL" id="JABEXW010000608">
    <property type="protein sequence ID" value="KAF4961463.1"/>
    <property type="molecule type" value="Genomic_DNA"/>
</dbReference>
<gene>
    <name evidence="2" type="ORF">FSARC_10172</name>
</gene>
<proteinExistence type="predicted"/>
<feature type="compositionally biased region" description="Acidic residues" evidence="1">
    <location>
        <begin position="104"/>
        <end position="114"/>
    </location>
</feature>